<comment type="subcellular location">
    <subcellularLocation>
        <location evidence="1">Cell membrane</location>
        <topology evidence="1">Multi-pass membrane protein</topology>
    </subcellularLocation>
</comment>
<keyword evidence="3 6" id="KW-0812">Transmembrane</keyword>
<dbReference type="Pfam" id="PF03626">
    <property type="entry name" value="COX4_pro"/>
    <property type="match status" value="1"/>
</dbReference>
<keyword evidence="5 6" id="KW-0472">Membrane</keyword>
<feature type="transmembrane region" description="Helical" evidence="6">
    <location>
        <begin position="25"/>
        <end position="42"/>
    </location>
</feature>
<dbReference type="AlphaFoldDB" id="G8QI46"/>
<dbReference type="InterPro" id="IPR005171">
    <property type="entry name" value="Cyt_c_oxidase_su4_prok"/>
</dbReference>
<sequence>MYCAENETMDNLTHVAAPYSTRRSTIVWLLLIAATLATWTVGEEGISGPAAVASLLLIAALKSRAVILDFMGLRHAPLLWKGITLGWVVLVCGLIAIAYWKGMP</sequence>
<evidence type="ECO:0000256" key="2">
    <source>
        <dbReference type="ARBA" id="ARBA00022475"/>
    </source>
</evidence>
<organism evidence="7 8">
    <name type="scientific">Azospira oryzae (strain ATCC BAA-33 / DSM 13638 / PS)</name>
    <name type="common">Dechlorosoma suillum</name>
    <dbReference type="NCBI Taxonomy" id="640081"/>
    <lineage>
        <taxon>Bacteria</taxon>
        <taxon>Pseudomonadati</taxon>
        <taxon>Pseudomonadota</taxon>
        <taxon>Betaproteobacteria</taxon>
        <taxon>Rhodocyclales</taxon>
        <taxon>Rhodocyclaceae</taxon>
        <taxon>Azospira</taxon>
    </lineage>
</organism>
<reference evidence="7 8" key="1">
    <citation type="journal article" date="2012" name="J. Bacteriol.">
        <title>Complete genome sequence of the anaerobic perchlorate-reducing bacterium Azospira suillum strain PS.</title>
        <authorList>
            <person name="Byrne-Bailey K.G."/>
            <person name="Coates J.D."/>
        </authorList>
    </citation>
    <scope>NUCLEOTIDE SEQUENCE [LARGE SCALE GENOMIC DNA]</scope>
    <source>
        <strain evidence="8">ATCC BAA-33 / DSM 13638 / PS</strain>
    </source>
</reference>
<evidence type="ECO:0000256" key="4">
    <source>
        <dbReference type="ARBA" id="ARBA00022989"/>
    </source>
</evidence>
<evidence type="ECO:0000313" key="7">
    <source>
        <dbReference type="EMBL" id="AEV27449.1"/>
    </source>
</evidence>
<evidence type="ECO:0000256" key="3">
    <source>
        <dbReference type="ARBA" id="ARBA00022692"/>
    </source>
</evidence>
<feature type="transmembrane region" description="Helical" evidence="6">
    <location>
        <begin position="48"/>
        <end position="67"/>
    </location>
</feature>
<dbReference type="HOGENOM" id="CLU_175439_1_0_4"/>
<evidence type="ECO:0000313" key="8">
    <source>
        <dbReference type="Proteomes" id="UP000005633"/>
    </source>
</evidence>
<accession>G8QI46</accession>
<gene>
    <name evidence="7" type="ordered locus">Dsui_3115</name>
</gene>
<keyword evidence="4 6" id="KW-1133">Transmembrane helix</keyword>
<feature type="transmembrane region" description="Helical" evidence="6">
    <location>
        <begin position="79"/>
        <end position="100"/>
    </location>
</feature>
<keyword evidence="2" id="KW-1003">Cell membrane</keyword>
<name>G8QI46_AZOOP</name>
<dbReference type="KEGG" id="dsu:Dsui_3115"/>
<dbReference type="STRING" id="640081.Dsui_3115"/>
<dbReference type="GO" id="GO:0005886">
    <property type="term" value="C:plasma membrane"/>
    <property type="evidence" value="ECO:0007669"/>
    <property type="project" value="UniProtKB-SubCell"/>
</dbReference>
<evidence type="ECO:0000256" key="5">
    <source>
        <dbReference type="ARBA" id="ARBA00023136"/>
    </source>
</evidence>
<dbReference type="Proteomes" id="UP000005633">
    <property type="component" value="Chromosome"/>
</dbReference>
<evidence type="ECO:0000256" key="6">
    <source>
        <dbReference type="SAM" id="Phobius"/>
    </source>
</evidence>
<dbReference type="eggNOG" id="ENOG5033B0E">
    <property type="taxonomic scope" value="Bacteria"/>
</dbReference>
<proteinExistence type="predicted"/>
<evidence type="ECO:0000256" key="1">
    <source>
        <dbReference type="ARBA" id="ARBA00004651"/>
    </source>
</evidence>
<protein>
    <submittedName>
        <fullName evidence="7">Uncharacterized protein</fullName>
    </submittedName>
</protein>
<dbReference type="EMBL" id="CP003153">
    <property type="protein sequence ID" value="AEV27449.1"/>
    <property type="molecule type" value="Genomic_DNA"/>
</dbReference>